<dbReference type="EMBL" id="JACOGK010000025">
    <property type="protein sequence ID" value="MBC3537337.1"/>
    <property type="molecule type" value="Genomic_DNA"/>
</dbReference>
<proteinExistence type="predicted"/>
<reference evidence="1 2" key="1">
    <citation type="submission" date="2020-08" db="EMBL/GenBank/DDBJ databases">
        <authorList>
            <person name="Liu C."/>
            <person name="Sun Q."/>
        </authorList>
    </citation>
    <scope>NUCLEOTIDE SEQUENCE [LARGE SCALE GENOMIC DNA]</scope>
    <source>
        <strain evidence="1 2">NSJ-59</strain>
    </source>
</reference>
<dbReference type="Proteomes" id="UP000606870">
    <property type="component" value="Unassembled WGS sequence"/>
</dbReference>
<evidence type="ECO:0000313" key="1">
    <source>
        <dbReference type="EMBL" id="MBC3537337.1"/>
    </source>
</evidence>
<evidence type="ECO:0000313" key="2">
    <source>
        <dbReference type="Proteomes" id="UP000606870"/>
    </source>
</evidence>
<dbReference type="RefSeq" id="WP_186503624.1">
    <property type="nucleotide sequence ID" value="NZ_JACOGK010000025.1"/>
</dbReference>
<keyword evidence="2" id="KW-1185">Reference proteome</keyword>
<name>A0ABR6VKQ6_9FIRM</name>
<gene>
    <name evidence="1" type="ORF">H8J70_08745</name>
</gene>
<protein>
    <submittedName>
        <fullName evidence="1">Uncharacterized protein</fullName>
    </submittedName>
</protein>
<sequence length="123" mass="15018">MNEVITKEMIIHCLEQSYDEFEMYITLVEKAEDEVRYETGHERQARRFRQKARGKRNEAIKLVKVARKMAKEMGLNNYFEWMWIIELLEEMDGHDWNGYLIDDGLLMLSFYEHLKYFIKKEEV</sequence>
<comment type="caution">
    <text evidence="1">The sequence shown here is derived from an EMBL/GenBank/DDBJ whole genome shotgun (WGS) entry which is preliminary data.</text>
</comment>
<organism evidence="1 2">
    <name type="scientific">Megasphaera hominis</name>
    <dbReference type="NCBI Taxonomy" id="159836"/>
    <lineage>
        <taxon>Bacteria</taxon>
        <taxon>Bacillati</taxon>
        <taxon>Bacillota</taxon>
        <taxon>Negativicutes</taxon>
        <taxon>Veillonellales</taxon>
        <taxon>Veillonellaceae</taxon>
        <taxon>Megasphaera</taxon>
    </lineage>
</organism>
<accession>A0ABR6VKQ6</accession>